<name>A0A6J5PMF7_9CAUD</name>
<proteinExistence type="predicted"/>
<gene>
    <name evidence="1" type="ORF">UFOVP953_27</name>
</gene>
<evidence type="ECO:0000313" key="1">
    <source>
        <dbReference type="EMBL" id="CAB4173060.1"/>
    </source>
</evidence>
<sequence length="63" mass="7507">MAVYNCSTCTYFLPGNEVMGQCRRFPQSYNKHRVEWCGEWWGQEEKRKPGRPRKIEPTLEVVV</sequence>
<protein>
    <submittedName>
        <fullName evidence="1">Uncharacterized protein</fullName>
    </submittedName>
</protein>
<organism evidence="1">
    <name type="scientific">uncultured Caudovirales phage</name>
    <dbReference type="NCBI Taxonomy" id="2100421"/>
    <lineage>
        <taxon>Viruses</taxon>
        <taxon>Duplodnaviria</taxon>
        <taxon>Heunggongvirae</taxon>
        <taxon>Uroviricota</taxon>
        <taxon>Caudoviricetes</taxon>
        <taxon>Peduoviridae</taxon>
        <taxon>Maltschvirus</taxon>
        <taxon>Maltschvirus maltsch</taxon>
    </lineage>
</organism>
<reference evidence="1" key="1">
    <citation type="submission" date="2020-05" db="EMBL/GenBank/DDBJ databases">
        <authorList>
            <person name="Chiriac C."/>
            <person name="Salcher M."/>
            <person name="Ghai R."/>
            <person name="Kavagutti S V."/>
        </authorList>
    </citation>
    <scope>NUCLEOTIDE SEQUENCE</scope>
</reference>
<accession>A0A6J5PMF7</accession>
<dbReference type="EMBL" id="LR796899">
    <property type="protein sequence ID" value="CAB4173060.1"/>
    <property type="molecule type" value="Genomic_DNA"/>
</dbReference>